<dbReference type="Pfam" id="PF03208">
    <property type="entry name" value="PRA1"/>
    <property type="match status" value="1"/>
</dbReference>
<keyword evidence="4 5" id="KW-0472">Membrane</keyword>
<keyword evidence="8" id="KW-1185">Reference proteome</keyword>
<evidence type="ECO:0000313" key="7">
    <source>
        <dbReference type="EnsemblMetazoa" id="PHUM491670-PA"/>
    </source>
</evidence>
<evidence type="ECO:0000256" key="1">
    <source>
        <dbReference type="ARBA" id="ARBA00004141"/>
    </source>
</evidence>
<dbReference type="CTD" id="8235844"/>
<dbReference type="EMBL" id="DS235824">
    <property type="protein sequence ID" value="EEB17868.1"/>
    <property type="molecule type" value="Genomic_DNA"/>
</dbReference>
<evidence type="ECO:0000256" key="4">
    <source>
        <dbReference type="ARBA" id="ARBA00023136"/>
    </source>
</evidence>
<dbReference type="FunCoup" id="E0VWW2">
    <property type="interactions" value="757"/>
</dbReference>
<proteinExistence type="inferred from homology"/>
<reference evidence="6" key="1">
    <citation type="submission" date="2007-04" db="EMBL/GenBank/DDBJ databases">
        <title>Annotation of Pediculus humanus corporis strain USDA.</title>
        <authorList>
            <person name="Kirkness E."/>
            <person name="Hannick L."/>
            <person name="Hass B."/>
            <person name="Bruggner R."/>
            <person name="Lawson D."/>
            <person name="Bidwell S."/>
            <person name="Joardar V."/>
            <person name="Caler E."/>
            <person name="Walenz B."/>
            <person name="Inman J."/>
            <person name="Schobel S."/>
            <person name="Galinsky K."/>
            <person name="Amedeo P."/>
            <person name="Strausberg R."/>
        </authorList>
    </citation>
    <scope>NUCLEOTIDE SEQUENCE</scope>
    <source>
        <strain evidence="6">USDA</strain>
    </source>
</reference>
<dbReference type="RefSeq" id="XP_002430606.1">
    <property type="nucleotide sequence ID" value="XM_002430561.1"/>
</dbReference>
<dbReference type="eggNOG" id="KOG4050">
    <property type="taxonomic scope" value="Eukaryota"/>
</dbReference>
<dbReference type="EMBL" id="AAZO01005944">
    <property type="status" value="NOT_ANNOTATED_CDS"/>
    <property type="molecule type" value="Genomic_DNA"/>
</dbReference>
<organism>
    <name type="scientific">Pediculus humanus subsp. corporis</name>
    <name type="common">Body louse</name>
    <dbReference type="NCBI Taxonomy" id="121224"/>
    <lineage>
        <taxon>Eukaryota</taxon>
        <taxon>Metazoa</taxon>
        <taxon>Ecdysozoa</taxon>
        <taxon>Arthropoda</taxon>
        <taxon>Hexapoda</taxon>
        <taxon>Insecta</taxon>
        <taxon>Pterygota</taxon>
        <taxon>Neoptera</taxon>
        <taxon>Paraneoptera</taxon>
        <taxon>Psocodea</taxon>
        <taxon>Troctomorpha</taxon>
        <taxon>Phthiraptera</taxon>
        <taxon>Anoplura</taxon>
        <taxon>Pediculidae</taxon>
        <taxon>Pediculus</taxon>
    </lineage>
</organism>
<dbReference type="InParanoid" id="E0VWW2"/>
<dbReference type="HOGENOM" id="CLU_097683_0_0_1"/>
<keyword evidence="3 5" id="KW-1133">Transmembrane helix</keyword>
<reference evidence="6" key="2">
    <citation type="submission" date="2007-04" db="EMBL/GenBank/DDBJ databases">
        <title>The genome of the human body louse.</title>
        <authorList>
            <consortium name="The Human Body Louse Genome Consortium"/>
            <person name="Kirkness E."/>
            <person name="Walenz B."/>
            <person name="Hass B."/>
            <person name="Bruggner R."/>
            <person name="Strausberg R."/>
        </authorList>
    </citation>
    <scope>NUCLEOTIDE SEQUENCE</scope>
    <source>
        <strain evidence="6">USDA</strain>
    </source>
</reference>
<protein>
    <recommendedName>
        <fullName evidence="5">PRA1 family protein</fullName>
    </recommendedName>
</protein>
<reference evidence="7" key="3">
    <citation type="submission" date="2021-02" db="UniProtKB">
        <authorList>
            <consortium name="EnsemblMetazoa"/>
        </authorList>
    </citation>
    <scope>IDENTIFICATION</scope>
    <source>
        <strain evidence="7">USDA</strain>
    </source>
</reference>
<feature type="transmembrane region" description="Helical" evidence="5">
    <location>
        <begin position="125"/>
        <end position="143"/>
    </location>
</feature>
<dbReference type="OrthoDB" id="18213at2759"/>
<evidence type="ECO:0000256" key="5">
    <source>
        <dbReference type="RuleBase" id="RU363107"/>
    </source>
</evidence>
<name>E0VWW2_PEDHC</name>
<dbReference type="PANTHER" id="PTHR12859:SF0">
    <property type="entry name" value="PRA1 FAMILY PROTEIN"/>
    <property type="match status" value="1"/>
</dbReference>
<dbReference type="EnsemblMetazoa" id="PHUM491670-RA">
    <property type="protein sequence ID" value="PHUM491670-PA"/>
    <property type="gene ID" value="PHUM491670"/>
</dbReference>
<dbReference type="Proteomes" id="UP000009046">
    <property type="component" value="Unassembled WGS sequence"/>
</dbReference>
<dbReference type="KEGG" id="phu:Phum_PHUM491670"/>
<dbReference type="InterPro" id="IPR004895">
    <property type="entry name" value="Prenylated_rab_accept_PRA1"/>
</dbReference>
<dbReference type="GeneID" id="8235844"/>
<feature type="transmembrane region" description="Helical" evidence="5">
    <location>
        <begin position="68"/>
        <end position="89"/>
    </location>
</feature>
<feature type="transmembrane region" description="Helical" evidence="5">
    <location>
        <begin position="101"/>
        <end position="119"/>
    </location>
</feature>
<accession>E0VWW2</accession>
<keyword evidence="2 5" id="KW-0812">Transmembrane</keyword>
<dbReference type="AlphaFoldDB" id="E0VWW2"/>
<dbReference type="PANTHER" id="PTHR12859">
    <property type="entry name" value="PRA1 PROTEIN"/>
    <property type="match status" value="1"/>
</dbReference>
<sequence>MAKSNSIELSPLRSLDDFLLGSARFQLPNYRDMEKWGNRVVQNLLYYQTNYFLMSIIMILVVTVLHPVKMACGGLTILLMYALFSFLMNSTSSVTRLKKDYPFLGICLMIGGACLMVYMLGSLLVFLFGILLPISATFIHASLRLRNIMNKLSTIERVVSNRTPMGVFLESLEINLLNIFIVC</sequence>
<comment type="similarity">
    <text evidence="5">Belongs to the PRA1 family.</text>
</comment>
<feature type="transmembrane region" description="Helical" evidence="5">
    <location>
        <begin position="44"/>
        <end position="62"/>
    </location>
</feature>
<dbReference type="VEuPathDB" id="VectorBase:PHUM491670"/>
<dbReference type="OMA" id="QIPNFKD"/>
<comment type="subcellular location">
    <subcellularLocation>
        <location evidence="1 5">Membrane</location>
        <topology evidence="1 5">Multi-pass membrane protein</topology>
    </subcellularLocation>
</comment>
<evidence type="ECO:0000256" key="3">
    <source>
        <dbReference type="ARBA" id="ARBA00022989"/>
    </source>
</evidence>
<gene>
    <name evidence="7" type="primary">8235844</name>
    <name evidence="6" type="ORF">Phum_PHUM491670</name>
</gene>
<evidence type="ECO:0000256" key="2">
    <source>
        <dbReference type="ARBA" id="ARBA00022692"/>
    </source>
</evidence>
<evidence type="ECO:0000313" key="8">
    <source>
        <dbReference type="Proteomes" id="UP000009046"/>
    </source>
</evidence>
<evidence type="ECO:0000313" key="6">
    <source>
        <dbReference type="EMBL" id="EEB17868.1"/>
    </source>
</evidence>
<dbReference type="GO" id="GO:0016020">
    <property type="term" value="C:membrane"/>
    <property type="evidence" value="ECO:0007669"/>
    <property type="project" value="UniProtKB-SubCell"/>
</dbReference>